<gene>
    <name evidence="2" type="ORF">GQ466_14585</name>
</gene>
<evidence type="ECO:0000313" key="2">
    <source>
        <dbReference type="EMBL" id="MXQ65263.1"/>
    </source>
</evidence>
<accession>A0A6I4W7J4</accession>
<keyword evidence="3" id="KW-1185">Reference proteome</keyword>
<organism evidence="2 3">
    <name type="scientific">Actinomadura rayongensis</name>
    <dbReference type="NCBI Taxonomy" id="1429076"/>
    <lineage>
        <taxon>Bacteria</taxon>
        <taxon>Bacillati</taxon>
        <taxon>Actinomycetota</taxon>
        <taxon>Actinomycetes</taxon>
        <taxon>Streptosporangiales</taxon>
        <taxon>Thermomonosporaceae</taxon>
        <taxon>Actinomadura</taxon>
    </lineage>
</organism>
<dbReference type="Proteomes" id="UP000431901">
    <property type="component" value="Unassembled WGS sequence"/>
</dbReference>
<protein>
    <recommendedName>
        <fullName evidence="1">C2H2-type domain-containing protein</fullName>
    </recommendedName>
</protein>
<dbReference type="EMBL" id="WUTW01000002">
    <property type="protein sequence ID" value="MXQ65263.1"/>
    <property type="molecule type" value="Genomic_DNA"/>
</dbReference>
<reference evidence="2 3" key="1">
    <citation type="submission" date="2019-12" db="EMBL/GenBank/DDBJ databases">
        <title>Nocardia macrotermitis sp. nov. and Nocardia aurantia sp. nov., isolated from the gut of the fungus growing-termite Macrotermes natalensis.</title>
        <authorList>
            <person name="Christine B."/>
            <person name="Rene B."/>
        </authorList>
    </citation>
    <scope>NUCLEOTIDE SEQUENCE [LARGE SCALE GENOMIC DNA]</scope>
    <source>
        <strain evidence="2 3">DSM 102126</strain>
    </source>
</reference>
<name>A0A6I4W7J4_9ACTN</name>
<dbReference type="AlphaFoldDB" id="A0A6I4W7J4"/>
<evidence type="ECO:0000313" key="3">
    <source>
        <dbReference type="Proteomes" id="UP000431901"/>
    </source>
</evidence>
<dbReference type="RefSeq" id="WP_161103379.1">
    <property type="nucleotide sequence ID" value="NZ_JBHLYI010000010.1"/>
</dbReference>
<dbReference type="InterPro" id="IPR013087">
    <property type="entry name" value="Znf_C2H2_type"/>
</dbReference>
<evidence type="ECO:0000259" key="1">
    <source>
        <dbReference type="PROSITE" id="PS00028"/>
    </source>
</evidence>
<dbReference type="OrthoDB" id="3994776at2"/>
<comment type="caution">
    <text evidence="2">The sequence shown here is derived from an EMBL/GenBank/DDBJ whole genome shotgun (WGS) entry which is preliminary data.</text>
</comment>
<sequence>MHIPAYARRELLDAMPSEPSEEQARGSNCFLCDTPFAVARERPIEVVSGENGSLHACRGCLTAFVAKVRRQRHAAAEHAAHEENSKTPPLLTRYLTSIDNVRRAGEAVQHLAENGELEPPQLAWLMVSLESAHDWAAEERSDIADTQATKQAELDLFIQMVQVRSLAANILIYHVINEASPAEPELCAEMECPPECQGRHDAEHIDCGPDSIYEELAEQHGVLIRDMDKIRYANSKQEPS</sequence>
<dbReference type="PROSITE" id="PS00028">
    <property type="entry name" value="ZINC_FINGER_C2H2_1"/>
    <property type="match status" value="1"/>
</dbReference>
<feature type="domain" description="C2H2-type" evidence="1">
    <location>
        <begin position="57"/>
        <end position="78"/>
    </location>
</feature>
<proteinExistence type="predicted"/>